<dbReference type="InterPro" id="IPR036034">
    <property type="entry name" value="PDZ_sf"/>
</dbReference>
<dbReference type="GO" id="GO:0006508">
    <property type="term" value="P:proteolysis"/>
    <property type="evidence" value="ECO:0007669"/>
    <property type="project" value="InterPro"/>
</dbReference>
<dbReference type="InterPro" id="IPR029045">
    <property type="entry name" value="ClpP/crotonase-like_dom_sf"/>
</dbReference>
<dbReference type="RefSeq" id="WP_110887593.1">
    <property type="nucleotide sequence ID" value="NZ_QJSX01000012.1"/>
</dbReference>
<dbReference type="InterPro" id="IPR005151">
    <property type="entry name" value="Tail-specific_protease"/>
</dbReference>
<dbReference type="PROSITE" id="PS50106">
    <property type="entry name" value="PDZ"/>
    <property type="match status" value="1"/>
</dbReference>
<dbReference type="SMART" id="SM00228">
    <property type="entry name" value="PDZ"/>
    <property type="match status" value="1"/>
</dbReference>
<dbReference type="GO" id="GO:0004175">
    <property type="term" value="F:endopeptidase activity"/>
    <property type="evidence" value="ECO:0007669"/>
    <property type="project" value="TreeGrafter"/>
</dbReference>
<sequence>MLSRLLVTASLLLAPVAFAQPAVVTCPVVAPSPDAAGTHRLSPTLREAVFKDVSDLISRNYIDSAKLKRLNWPNLVDAYWIRTKAASDDAEFYRLLRELVGKLDDKHARFESSIEIDDFTARINNQQTWGGVGIIVKGPRTDRGGLVIDKLVPGGPALTAALRPGEELVKADGANCPTVERIRGPVGSTVRLTVRSLDGRERDVNLKRTQVQYRAEPVVERLAFASDIVYLHLDDFAVRGIGAQAVKRLVQVVGRAPVKGVVVDLRWNTGGVDEEAQPVLGNFLSGKYGEFRDRTGAAVDQVVAGGPLLGALKNVPVAVLVNEDTFSWGEAMSGVLQHLRGATVIGRPTGGGLEPTQTFALQDGSRVWVTNRLFHYPDGVHPPRIVPDIAMDTRWPAPRLAEDAAVRKAVDVLRGKK</sequence>
<dbReference type="PANTHER" id="PTHR32060">
    <property type="entry name" value="TAIL-SPECIFIC PROTEASE"/>
    <property type="match status" value="1"/>
</dbReference>
<evidence type="ECO:0000256" key="1">
    <source>
        <dbReference type="SAM" id="SignalP"/>
    </source>
</evidence>
<feature type="signal peptide" evidence="1">
    <location>
        <begin position="1"/>
        <end position="19"/>
    </location>
</feature>
<dbReference type="SUPFAM" id="SSF50156">
    <property type="entry name" value="PDZ domain-like"/>
    <property type="match status" value="1"/>
</dbReference>
<dbReference type="GO" id="GO:0008236">
    <property type="term" value="F:serine-type peptidase activity"/>
    <property type="evidence" value="ECO:0007669"/>
    <property type="project" value="InterPro"/>
</dbReference>
<dbReference type="Gene3D" id="2.30.42.10">
    <property type="match status" value="1"/>
</dbReference>
<dbReference type="InterPro" id="IPR001478">
    <property type="entry name" value="PDZ"/>
</dbReference>
<comment type="caution">
    <text evidence="3">The sequence shown here is derived from an EMBL/GenBank/DDBJ whole genome shotgun (WGS) entry which is preliminary data.</text>
</comment>
<dbReference type="Pfam" id="PF03572">
    <property type="entry name" value="Peptidase_S41"/>
    <property type="match status" value="1"/>
</dbReference>
<proteinExistence type="predicted"/>
<protein>
    <submittedName>
        <fullName evidence="3">C-terminal peptidase prc</fullName>
    </submittedName>
</protein>
<dbReference type="SMART" id="SM00245">
    <property type="entry name" value="TSPc"/>
    <property type="match status" value="1"/>
</dbReference>
<keyword evidence="1" id="KW-0732">Signal</keyword>
<dbReference type="Gene3D" id="3.90.226.10">
    <property type="entry name" value="2-enoyl-CoA Hydratase, Chain A, domain 1"/>
    <property type="match status" value="1"/>
</dbReference>
<dbReference type="EMBL" id="QJSX01000012">
    <property type="protein sequence ID" value="PYE52692.1"/>
    <property type="molecule type" value="Genomic_DNA"/>
</dbReference>
<dbReference type="GO" id="GO:0007165">
    <property type="term" value="P:signal transduction"/>
    <property type="evidence" value="ECO:0007669"/>
    <property type="project" value="TreeGrafter"/>
</dbReference>
<dbReference type="Proteomes" id="UP000248326">
    <property type="component" value="Unassembled WGS sequence"/>
</dbReference>
<feature type="chain" id="PRO_5016459907" evidence="1">
    <location>
        <begin position="20"/>
        <end position="417"/>
    </location>
</feature>
<dbReference type="GO" id="GO:0030288">
    <property type="term" value="C:outer membrane-bounded periplasmic space"/>
    <property type="evidence" value="ECO:0007669"/>
    <property type="project" value="TreeGrafter"/>
</dbReference>
<dbReference type="AlphaFoldDB" id="A0A318S2L3"/>
<reference evidence="3 4" key="1">
    <citation type="submission" date="2018-06" db="EMBL/GenBank/DDBJ databases">
        <title>Genomic Encyclopedia of Type Strains, Phase IV (KMG-IV): sequencing the most valuable type-strain genomes for metagenomic binning, comparative biology and taxonomic classification.</title>
        <authorList>
            <person name="Goeker M."/>
        </authorList>
    </citation>
    <scope>NUCLEOTIDE SEQUENCE [LARGE SCALE GENOMIC DNA]</scope>
    <source>
        <strain evidence="3 4">DSM 18048</strain>
    </source>
</reference>
<evidence type="ECO:0000259" key="2">
    <source>
        <dbReference type="PROSITE" id="PS50106"/>
    </source>
</evidence>
<dbReference type="PANTHER" id="PTHR32060:SF30">
    <property type="entry name" value="CARBOXY-TERMINAL PROCESSING PROTEASE CTPA"/>
    <property type="match status" value="1"/>
</dbReference>
<evidence type="ECO:0000313" key="3">
    <source>
        <dbReference type="EMBL" id="PYE52692.1"/>
    </source>
</evidence>
<evidence type="ECO:0000313" key="4">
    <source>
        <dbReference type="Proteomes" id="UP000248326"/>
    </source>
</evidence>
<dbReference type="SUPFAM" id="SSF52096">
    <property type="entry name" value="ClpP/crotonase"/>
    <property type="match status" value="1"/>
</dbReference>
<dbReference type="Gene3D" id="3.30.750.44">
    <property type="match status" value="1"/>
</dbReference>
<accession>A0A318S2L3</accession>
<feature type="domain" description="PDZ" evidence="2">
    <location>
        <begin position="130"/>
        <end position="180"/>
    </location>
</feature>
<name>A0A318S2L3_9DEIO</name>
<keyword evidence="4" id="KW-1185">Reference proteome</keyword>
<dbReference type="OrthoDB" id="140998at2"/>
<gene>
    <name evidence="3" type="ORF">DES52_11213</name>
</gene>
<organism evidence="3 4">
    <name type="scientific">Deinococcus yavapaiensis KR-236</name>
    <dbReference type="NCBI Taxonomy" id="694435"/>
    <lineage>
        <taxon>Bacteria</taxon>
        <taxon>Thermotogati</taxon>
        <taxon>Deinococcota</taxon>
        <taxon>Deinococci</taxon>
        <taxon>Deinococcales</taxon>
        <taxon>Deinococcaceae</taxon>
        <taxon>Deinococcus</taxon>
    </lineage>
</organism>